<feature type="region of interest" description="Disordered" evidence="1">
    <location>
        <begin position="90"/>
        <end position="110"/>
    </location>
</feature>
<reference evidence="2 3" key="1">
    <citation type="journal article" date="2015" name="Genome Biol.">
        <title>Comparative genomics of Steinernema reveals deeply conserved gene regulatory networks.</title>
        <authorList>
            <person name="Dillman A.R."/>
            <person name="Macchietto M."/>
            <person name="Porter C.F."/>
            <person name="Rogers A."/>
            <person name="Williams B."/>
            <person name="Antoshechkin I."/>
            <person name="Lee M.M."/>
            <person name="Goodwin Z."/>
            <person name="Lu X."/>
            <person name="Lewis E.E."/>
            <person name="Goodrich-Blair H."/>
            <person name="Stock S.P."/>
            <person name="Adams B.J."/>
            <person name="Sternberg P.W."/>
            <person name="Mortazavi A."/>
        </authorList>
    </citation>
    <scope>NUCLEOTIDE SEQUENCE [LARGE SCALE GENOMIC DNA]</scope>
    <source>
        <strain evidence="2 3">ALL</strain>
    </source>
</reference>
<dbReference type="Proteomes" id="UP000298663">
    <property type="component" value="Unassembled WGS sequence"/>
</dbReference>
<dbReference type="EMBL" id="AZBU02000010">
    <property type="protein sequence ID" value="TKR62282.1"/>
    <property type="molecule type" value="Genomic_DNA"/>
</dbReference>
<feature type="region of interest" description="Disordered" evidence="1">
    <location>
        <begin position="159"/>
        <end position="194"/>
    </location>
</feature>
<organism evidence="2 3">
    <name type="scientific">Steinernema carpocapsae</name>
    <name type="common">Entomopathogenic nematode</name>
    <dbReference type="NCBI Taxonomy" id="34508"/>
    <lineage>
        <taxon>Eukaryota</taxon>
        <taxon>Metazoa</taxon>
        <taxon>Ecdysozoa</taxon>
        <taxon>Nematoda</taxon>
        <taxon>Chromadorea</taxon>
        <taxon>Rhabditida</taxon>
        <taxon>Tylenchina</taxon>
        <taxon>Panagrolaimomorpha</taxon>
        <taxon>Strongyloidoidea</taxon>
        <taxon>Steinernematidae</taxon>
        <taxon>Steinernema</taxon>
    </lineage>
</organism>
<gene>
    <name evidence="2" type="ORF">L596_026267</name>
</gene>
<sequence length="299" mass="33541">MPFPAVPEMNLSLRKRTGVIREDPSDAGPQKKVPRTETNKQQEPSYRSESSSSESSYSEGTEPKPIQEAETSAEDVRKVLDALPSDEVLKRYFQSLPDGTPENPGQSNDSSQMILQELEPIPPQNVPRTMAEAACPFESCCNNSYRRIQCYLPAQIPAEQSKEPEPGPSGLASEERWSLSTPSMAASPKPSSSGPFEPDVLLAILKEKFLTEVEESKSEYCTDKFLLAGNELPLAAPTPVQRLPSSIDPFLYDLIWHLARKNHLLCDQLEECRRTCLTKKTEYDGLWHMFDDLYKRKSS</sequence>
<evidence type="ECO:0000313" key="2">
    <source>
        <dbReference type="EMBL" id="TKR62282.1"/>
    </source>
</evidence>
<accession>A0A4U5M0Y9</accession>
<proteinExistence type="predicted"/>
<feature type="compositionally biased region" description="Low complexity" evidence="1">
    <location>
        <begin position="45"/>
        <end position="59"/>
    </location>
</feature>
<feature type="compositionally biased region" description="Low complexity" evidence="1">
    <location>
        <begin position="180"/>
        <end position="194"/>
    </location>
</feature>
<feature type="region of interest" description="Disordered" evidence="1">
    <location>
        <begin position="1"/>
        <end position="75"/>
    </location>
</feature>
<reference evidence="2 3" key="2">
    <citation type="journal article" date="2019" name="G3 (Bethesda)">
        <title>Hybrid Assembly of the Genome of the Entomopathogenic Nematode Steinernema carpocapsae Identifies the X-Chromosome.</title>
        <authorList>
            <person name="Serra L."/>
            <person name="Macchietto M."/>
            <person name="Macias-Munoz A."/>
            <person name="McGill C.J."/>
            <person name="Rodriguez I.M."/>
            <person name="Rodriguez B."/>
            <person name="Murad R."/>
            <person name="Mortazavi A."/>
        </authorList>
    </citation>
    <scope>NUCLEOTIDE SEQUENCE [LARGE SCALE GENOMIC DNA]</scope>
    <source>
        <strain evidence="2 3">ALL</strain>
    </source>
</reference>
<dbReference type="AlphaFoldDB" id="A0A4U5M0Y9"/>
<evidence type="ECO:0000313" key="3">
    <source>
        <dbReference type="Proteomes" id="UP000298663"/>
    </source>
</evidence>
<keyword evidence="3" id="KW-1185">Reference proteome</keyword>
<evidence type="ECO:0000256" key="1">
    <source>
        <dbReference type="SAM" id="MobiDB-lite"/>
    </source>
</evidence>
<name>A0A4U5M0Y9_STECR</name>
<protein>
    <submittedName>
        <fullName evidence="2">Uncharacterized protein</fullName>
    </submittedName>
</protein>
<comment type="caution">
    <text evidence="2">The sequence shown here is derived from an EMBL/GenBank/DDBJ whole genome shotgun (WGS) entry which is preliminary data.</text>
</comment>